<dbReference type="GO" id="GO:0007155">
    <property type="term" value="P:cell adhesion"/>
    <property type="evidence" value="ECO:0007669"/>
    <property type="project" value="InterPro"/>
</dbReference>
<dbReference type="GO" id="GO:0005737">
    <property type="term" value="C:cytoplasm"/>
    <property type="evidence" value="ECO:0007669"/>
    <property type="project" value="UniProtKB-SubCell"/>
</dbReference>
<comment type="similarity">
    <text evidence="2">Belongs to the vinculin/alpha-catenin family.</text>
</comment>
<gene>
    <name evidence="8" type="primary">Vcl</name>
</gene>
<dbReference type="InterPro" id="IPR017997">
    <property type="entry name" value="Vinculin"/>
</dbReference>
<dbReference type="SUPFAM" id="SSF47220">
    <property type="entry name" value="alpha-catenin/vinculin-like"/>
    <property type="match status" value="5"/>
</dbReference>
<evidence type="ECO:0000256" key="6">
    <source>
        <dbReference type="SAM" id="Coils"/>
    </source>
</evidence>
<dbReference type="InterPro" id="IPR006077">
    <property type="entry name" value="Vinculin/catenin"/>
</dbReference>
<proteinExistence type="evidence at transcript level"/>
<feature type="coiled-coil region" evidence="6">
    <location>
        <begin position="315"/>
        <end position="370"/>
    </location>
</feature>
<organism evidence="8">
    <name type="scientific">Oscarella lobularis</name>
    <name type="common">Bubble oscar sponge</name>
    <name type="synonym">Halisarca lobularis</name>
    <dbReference type="NCBI Taxonomy" id="121494"/>
    <lineage>
        <taxon>Eukaryota</taxon>
        <taxon>Metazoa</taxon>
        <taxon>Porifera</taxon>
        <taxon>Homoscleromorpha</taxon>
        <taxon>Homosclerophorida</taxon>
        <taxon>Oscarellidae</taxon>
        <taxon>Oscarella</taxon>
    </lineage>
</organism>
<dbReference type="Gene3D" id="1.20.120.230">
    <property type="entry name" value="Alpha-catenin/vinculin-like"/>
    <property type="match status" value="2"/>
</dbReference>
<comment type="subcellular location">
    <subcellularLocation>
        <location evidence="1">Cytoplasm</location>
    </subcellularLocation>
</comment>
<evidence type="ECO:0000256" key="2">
    <source>
        <dbReference type="ARBA" id="ARBA00008376"/>
    </source>
</evidence>
<accession>A0A2P1GIV4</accession>
<evidence type="ECO:0000256" key="1">
    <source>
        <dbReference type="ARBA" id="ARBA00004496"/>
    </source>
</evidence>
<dbReference type="PANTHER" id="PTHR46180">
    <property type="entry name" value="VINCULIN"/>
    <property type="match status" value="1"/>
</dbReference>
<keyword evidence="4" id="KW-0963">Cytoplasm</keyword>
<dbReference type="EMBL" id="MG003328">
    <property type="protein sequence ID" value="AVM85911.1"/>
    <property type="molecule type" value="mRNA"/>
</dbReference>
<dbReference type="PRINTS" id="PR00806">
    <property type="entry name" value="VINCULIN"/>
</dbReference>
<keyword evidence="5" id="KW-0009">Actin-binding</keyword>
<dbReference type="InterPro" id="IPR036723">
    <property type="entry name" value="Alpha-catenin/vinculin-like_sf"/>
</dbReference>
<feature type="region of interest" description="Disordered" evidence="7">
    <location>
        <begin position="617"/>
        <end position="644"/>
    </location>
</feature>
<evidence type="ECO:0000313" key="8">
    <source>
        <dbReference type="EMBL" id="AVM85911.1"/>
    </source>
</evidence>
<evidence type="ECO:0000256" key="5">
    <source>
        <dbReference type="ARBA" id="ARBA00023203"/>
    </source>
</evidence>
<sequence length="846" mass="92067">MPVKFHTKTLESVIEPVSQQVGQLVLFHEQAESGLLKQDLTPLVKGVGLAVSNLVEVATGMVSTTNDEEFKVELPPSVEMVKQASTDLDDAARLLKADQGSREGKRKLLDGARGVINGMSDLLVCADRSEVRKMIKTCRNVQEYLDVAKVIDVEADLATFLQNLTPGMTSMMKVVESRHPELTNLRHALMLKDELRTVREQIPILISSIKVYCLVFAKKGATGLKEAGFGRDHVITKLYVSIEEIIRVLQLTETYVEEEVGDAGARSAASLAHMFHQAQDALASGDISPQTLEAVRKCIAEGRRVASHAASAETRDKLNAACDELDKILAELSELQAKGEGNSRHARALAHAAAVKLQELEQELRRALAEKVATDFVNVGGPIKALEEAALADISVPNRQENFAQKAKDFKAHAEQLIETTELIASSGGCSDAVAADLRQQAAKLKELSDIVVPAAKVVLENPDNQPAKDYLRTTKERWLQAADAMTKSVDGVVDSLEFMKVSEAKVQADVKEAKRIALAEEDPMKLIAKASSVARQANRVIQVAQVEADNSENSDYVAKLSAASEALGKTVAPMVVEARAVVTSPQNKDIQRKFCTSADKVSEGVSAVRAVIEDNWVPPRPPLPDFEEEEEPPELPPPPEDPALLLPAEMQEAEDLLRAPLPSKEENPIHHAAASVFHEADQWDEKENNLISLVKQMARKMAMMSKYMRGESGEVRGKADLIRTAKEIALDAQDLLKLARQIAEACMDKRAKTNLLQLLDRIPTISTQLKILATVKATSMGGGDGKADADATEMLVGNAENLMRTVKDVIRASEAACIRLRPGSAIAALIWKKKGAQGRRISVGY</sequence>
<evidence type="ECO:0000256" key="4">
    <source>
        <dbReference type="ARBA" id="ARBA00022490"/>
    </source>
</evidence>
<evidence type="ECO:0000256" key="3">
    <source>
        <dbReference type="ARBA" id="ARBA00014125"/>
    </source>
</evidence>
<dbReference type="Pfam" id="PF01044">
    <property type="entry name" value="Vinculin"/>
    <property type="match status" value="1"/>
</dbReference>
<keyword evidence="6" id="KW-0175">Coiled coil</keyword>
<dbReference type="AlphaFoldDB" id="A0A2P1GIV4"/>
<protein>
    <recommendedName>
        <fullName evidence="3">Vinculin</fullName>
    </recommendedName>
</protein>
<evidence type="ECO:0000256" key="7">
    <source>
        <dbReference type="SAM" id="MobiDB-lite"/>
    </source>
</evidence>
<dbReference type="Gene3D" id="1.20.120.810">
    <property type="entry name" value="Vinculin, Vh2 four-helix bundle"/>
    <property type="match status" value="2"/>
</dbReference>
<dbReference type="GO" id="GO:0051015">
    <property type="term" value="F:actin filament binding"/>
    <property type="evidence" value="ECO:0007669"/>
    <property type="project" value="InterPro"/>
</dbReference>
<reference evidence="8" key="1">
    <citation type="submission" date="2017-09" db="EMBL/GenBank/DDBJ databases">
        <title>New genomic data challenges the traditional vision of epithelium evolution in sponges and ctenophores.</title>
        <authorList>
            <person name="Belahbib H."/>
            <person name="Renard E."/>
            <person name="Santini S."/>
            <person name="Jourda C."/>
            <person name="Claverie J.-M."/>
            <person name="Borchiellini C."/>
            <person name="Le Bivic A."/>
        </authorList>
    </citation>
    <scope>NUCLEOTIDE SEQUENCE</scope>
</reference>
<name>A0A2P1GIV4_OSCLO</name>